<sequence length="21" mass="2532">MNLRILGLASSQDRHYRNSYH</sequence>
<dbReference type="EMBL" id="CAJHIT010000007">
    <property type="protein sequence ID" value="CAD6503214.1"/>
    <property type="molecule type" value="Genomic_DNA"/>
</dbReference>
<dbReference type="Proteomes" id="UP000683417">
    <property type="component" value="Unassembled WGS sequence"/>
</dbReference>
<name>A0A9W4GF49_BLUGR</name>
<dbReference type="AlphaFoldDB" id="A0A9W4GF49"/>
<comment type="caution">
    <text evidence="1">The sequence shown here is derived from an EMBL/GenBank/DDBJ whole genome shotgun (WGS) entry which is preliminary data.</text>
</comment>
<organism evidence="1 2">
    <name type="scientific">Blumeria graminis f. sp. triticale</name>
    <dbReference type="NCBI Taxonomy" id="1689686"/>
    <lineage>
        <taxon>Eukaryota</taxon>
        <taxon>Fungi</taxon>
        <taxon>Dikarya</taxon>
        <taxon>Ascomycota</taxon>
        <taxon>Pezizomycotina</taxon>
        <taxon>Leotiomycetes</taxon>
        <taxon>Erysiphales</taxon>
        <taxon>Erysiphaceae</taxon>
        <taxon>Blumeria</taxon>
    </lineage>
</organism>
<proteinExistence type="predicted"/>
<evidence type="ECO:0000313" key="2">
    <source>
        <dbReference type="Proteomes" id="UP000683417"/>
    </source>
</evidence>
<reference evidence="1" key="1">
    <citation type="submission" date="2020-10" db="EMBL/GenBank/DDBJ databases">
        <authorList>
            <person name="Muller C M."/>
        </authorList>
    </citation>
    <scope>NUCLEOTIDE SEQUENCE</scope>
    <source>
        <strain evidence="1">THUN-12</strain>
    </source>
</reference>
<accession>A0A9W4GF49</accession>
<gene>
    <name evidence="1" type="ORF">BGTH12_LOCUS4572</name>
</gene>
<protein>
    <submittedName>
        <fullName evidence="1">BgTH12-02882</fullName>
    </submittedName>
</protein>
<evidence type="ECO:0000313" key="1">
    <source>
        <dbReference type="EMBL" id="CAD6503214.1"/>
    </source>
</evidence>